<dbReference type="Proteomes" id="UP000017786">
    <property type="component" value="Plasmid pMK12478"/>
</dbReference>
<dbReference type="RefSeq" id="WP_023363505.1">
    <property type="nucleotide sequence ID" value="NC_022654.1"/>
</dbReference>
<dbReference type="AlphaFoldDB" id="U5WZI7"/>
<organism evidence="2 3">
    <name type="scientific">Mycobacterium kansasii ATCC 12478</name>
    <dbReference type="NCBI Taxonomy" id="557599"/>
    <lineage>
        <taxon>Bacteria</taxon>
        <taxon>Bacillati</taxon>
        <taxon>Actinomycetota</taxon>
        <taxon>Actinomycetes</taxon>
        <taxon>Mycobacteriales</taxon>
        <taxon>Mycobacteriaceae</taxon>
        <taxon>Mycobacterium</taxon>
    </lineage>
</organism>
<keyword evidence="2" id="KW-0614">Plasmid</keyword>
<dbReference type="EMBL" id="CP006836">
    <property type="protein sequence ID" value="AGZ54633.1"/>
    <property type="molecule type" value="Genomic_DNA"/>
</dbReference>
<dbReference type="GeneID" id="29696761"/>
<dbReference type="OrthoDB" id="4741471at2"/>
<evidence type="ECO:0008006" key="4">
    <source>
        <dbReference type="Google" id="ProtNLM"/>
    </source>
</evidence>
<dbReference type="KEGG" id="mkn:MKAN_29495"/>
<feature type="compositionally biased region" description="Basic and acidic residues" evidence="1">
    <location>
        <begin position="172"/>
        <end position="185"/>
    </location>
</feature>
<feature type="region of interest" description="Disordered" evidence="1">
    <location>
        <begin position="156"/>
        <end position="195"/>
    </location>
</feature>
<protein>
    <recommendedName>
        <fullName evidence="4">DUF4226 domain-containing protein</fullName>
    </recommendedName>
</protein>
<evidence type="ECO:0000256" key="1">
    <source>
        <dbReference type="SAM" id="MobiDB-lite"/>
    </source>
</evidence>
<geneLocation type="plasmid" evidence="2 3">
    <name>pMK12478</name>
</geneLocation>
<gene>
    <name evidence="2" type="ORF">MKAN_29495</name>
</gene>
<accession>U5WZI7</accession>
<reference evidence="2 3" key="1">
    <citation type="submission" date="2013-10" db="EMBL/GenBank/DDBJ databases">
        <title>Genome sequence of Mycobacterium kansasii.</title>
        <authorList>
            <consortium name="McGill University Mycobacterium genome consortium"/>
            <person name="Veyrier F.J."/>
            <person name="Behr M.A."/>
        </authorList>
    </citation>
    <scope>NUCLEOTIDE SEQUENCE [LARGE SCALE GENOMIC DNA]</scope>
    <source>
        <strain evidence="2 3">ATCC 12478</strain>
        <plasmid evidence="3">Plasmid pMK12478</plasmid>
    </source>
</reference>
<sequence length="324" mass="33689">MSVAAFVAGVDRLLSRAHELFPAGGAGGALPSSGDVAVPGSPEGGSGLRAGVVRAAGSYQQARSGAAGLDGELAQSAEEGAQIGAQGREASGLIRDQARTSAAALLPMARTPAGAHLLMATMDQHLAAMQDQLQTTKTQYQAISAGLRQTAAGYHTLTDGAKDSPPAAPLDSSDKWKPGDKHHEPYGAGVGGMGPPNYPHSPPWVDIYDRTKDPDQVPHYFVRSDEIPGYQVLPPGRYGPATVYDEHGNPDPYVQLGPNSGVWVPQSAFPGAKVYPPGGGELPPYGWSEYVPGSGIFLWHGDLMPEPYKPYGPSGPPTIPQGGR</sequence>
<dbReference type="HOGENOM" id="CLU_071550_0_0_11"/>
<dbReference type="eggNOG" id="ENOG5032P07">
    <property type="taxonomic scope" value="Bacteria"/>
</dbReference>
<evidence type="ECO:0000313" key="2">
    <source>
        <dbReference type="EMBL" id="AGZ54633.1"/>
    </source>
</evidence>
<name>U5WZI7_MYCKA</name>
<evidence type="ECO:0000313" key="3">
    <source>
        <dbReference type="Proteomes" id="UP000017786"/>
    </source>
</evidence>
<proteinExistence type="predicted"/>